<feature type="compositionally biased region" description="Low complexity" evidence="1">
    <location>
        <begin position="524"/>
        <end position="537"/>
    </location>
</feature>
<feature type="compositionally biased region" description="Low complexity" evidence="1">
    <location>
        <begin position="880"/>
        <end position="893"/>
    </location>
</feature>
<feature type="compositionally biased region" description="Polar residues" evidence="1">
    <location>
        <begin position="194"/>
        <end position="204"/>
    </location>
</feature>
<feature type="compositionally biased region" description="Polar residues" evidence="1">
    <location>
        <begin position="484"/>
        <end position="497"/>
    </location>
</feature>
<feature type="compositionally biased region" description="Low complexity" evidence="1">
    <location>
        <begin position="227"/>
        <end position="241"/>
    </location>
</feature>
<feature type="compositionally biased region" description="Low complexity" evidence="1">
    <location>
        <begin position="112"/>
        <end position="124"/>
    </location>
</feature>
<sequence length="1153" mass="127363">MQRRTDSDPPPTSLSAAQDVPGKLRSTSTGQPLLFKKRKILPHPKPNDYTTWRSASVGAAPKHTKMASESGPFGRTFGTQSPALNHLSNHAPRHRQPARKGSGPDLPPTPPAHSRNSSSSHSVMPPSPPFVDTPDTSAEDVRKSISSSASPPRTPRTPTNQRSPPTPEVTPPQLCVEKRPRLARPPACDRLPSKATTVASQPESFRTAPEVPYSSEEEDSIPKLRPVVSSVRTSSQSTVRQTNDDNSKDNKKARTIGLGLGLESKSSPATSPEPSPLTPGSRTSDKFVNFDGEWGTDQRWDADVDRTATGRKHKSPRGTSGQEVVEDNTVVATAATEALRTMQFPQSAVALPSPQEIPRERERRRTFQVEPDFRHQSCPSPPDLEPSPELIASKITMTRPEIKQRRISTASSKSTTSNVTTEASLPDTSSRSQRTLRHVRKLDGLRHSRQDLSSPKPEYKSAQLEYDVAKRPPLSGRLSESRHQSYASVSTTNSISSRKARREVIRNGGIPVVVIPQRRSSIKSASESPSLRSARSSTRSKRSHSVGSSSRYPPLTQLSNGKDLTSYFEPIPRRGRNRSQADGSEPGDQRTMDFPPIVPRRTSSLSAPTSRNTSRAGSLTSDSLRQLEKATSQQPDARSRAQGPSEPRSQKSYDSRQDLPSRRKERLAEERSERLSSADSIKSPRQHSVHKLSVDHHGDPLFGRRLAAQRTPFSQYSVETSATSHAEVSEAQAVSLYAHQNTSVLMVDHSTRPSESSNSSLAPRLERPIIKMIDTDARTGPVTPPQPTFSLDDVDSPLQNPRDPPKPPNTRVVPPSIAFIPATPSGLTPAQEKEMQLGNFYEEVAQRPPMPRRMSTVVRRALGRRESYQEPSASAAPKNSGGLLSRTLSLTRRSSLRGDRPDDADREAVGRDRRHTVSAYGDPDDELADPNRLHPLWRPAYADDESDHSSDGEYDDEDGDHHHHRGATRPRTLSERMKRTFAILPSREDYYGSKDPYVQPRSPIRRTVHRSNSGNLRVVKNRASLESISRPPVSYMGRPFTAPGEDRGGNKGRGGIWRSLSQRRSETPVVGGGGGRGSLPRRRLSLRGKALDPSGGLGLLQDLPRRLSERRREKRSQELRRTISGPREVRDGVDEVIRRRSDQRDAYTTQNAQ</sequence>
<evidence type="ECO:0000256" key="1">
    <source>
        <dbReference type="SAM" id="MobiDB-lite"/>
    </source>
</evidence>
<dbReference type="EMBL" id="CP034205">
    <property type="protein sequence ID" value="QBZ57082.1"/>
    <property type="molecule type" value="Genomic_DNA"/>
</dbReference>
<organism evidence="2 3">
    <name type="scientific">Pyricularia oryzae</name>
    <name type="common">Rice blast fungus</name>
    <name type="synonym">Magnaporthe oryzae</name>
    <dbReference type="NCBI Taxonomy" id="318829"/>
    <lineage>
        <taxon>Eukaryota</taxon>
        <taxon>Fungi</taxon>
        <taxon>Dikarya</taxon>
        <taxon>Ascomycota</taxon>
        <taxon>Pezizomycotina</taxon>
        <taxon>Sordariomycetes</taxon>
        <taxon>Sordariomycetidae</taxon>
        <taxon>Magnaporthales</taxon>
        <taxon>Pyriculariaceae</taxon>
        <taxon>Pyricularia</taxon>
    </lineage>
</organism>
<feature type="region of interest" description="Disordered" evidence="1">
    <location>
        <begin position="1"/>
        <end position="324"/>
    </location>
</feature>
<feature type="compositionally biased region" description="Basic and acidic residues" evidence="1">
    <location>
        <begin position="648"/>
        <end position="676"/>
    </location>
</feature>
<evidence type="ECO:0000313" key="2">
    <source>
        <dbReference type="EMBL" id="QBZ57082.1"/>
    </source>
</evidence>
<protein>
    <submittedName>
        <fullName evidence="2">Uncharacterized protein</fullName>
    </submittedName>
</protein>
<dbReference type="Proteomes" id="UP000294847">
    <property type="component" value="Chromosome 2"/>
</dbReference>
<feature type="compositionally biased region" description="Polar residues" evidence="1">
    <location>
        <begin position="407"/>
        <end position="433"/>
    </location>
</feature>
<feature type="compositionally biased region" description="Polar residues" evidence="1">
    <location>
        <begin position="601"/>
        <end position="636"/>
    </location>
</feature>
<name>A0A4P7N675_PYROR</name>
<feature type="compositionally biased region" description="Low complexity" evidence="1">
    <location>
        <begin position="144"/>
        <end position="163"/>
    </location>
</feature>
<proteinExistence type="predicted"/>
<evidence type="ECO:0000313" key="3">
    <source>
        <dbReference type="Proteomes" id="UP000294847"/>
    </source>
</evidence>
<feature type="compositionally biased region" description="Acidic residues" evidence="1">
    <location>
        <begin position="942"/>
        <end position="958"/>
    </location>
</feature>
<feature type="compositionally biased region" description="Basic and acidic residues" evidence="1">
    <location>
        <begin position="296"/>
        <end position="308"/>
    </location>
</feature>
<feature type="region of interest" description="Disordered" evidence="1">
    <location>
        <begin position="864"/>
        <end position="973"/>
    </location>
</feature>
<feature type="compositionally biased region" description="Basic and acidic residues" evidence="1">
    <location>
        <begin position="896"/>
        <end position="911"/>
    </location>
</feature>
<gene>
    <name evidence="2" type="ORF">PoMZ_02003</name>
</gene>
<reference evidence="2 3" key="1">
    <citation type="journal article" date="2019" name="Mol. Biol. Evol.">
        <title>Blast fungal genomes show frequent chromosomal changes, gene gains and losses, and effector gene turnover.</title>
        <authorList>
            <person name="Gomez Luciano L.B."/>
            <person name="Jason Tsai I."/>
            <person name="Chuma I."/>
            <person name="Tosa Y."/>
            <person name="Chen Y.H."/>
            <person name="Li J.Y."/>
            <person name="Li M.Y."/>
            <person name="Jade Lu M.Y."/>
            <person name="Nakayashiki H."/>
            <person name="Li W.H."/>
        </authorList>
    </citation>
    <scope>NUCLEOTIDE SEQUENCE [LARGE SCALE GENOMIC DNA]</scope>
    <source>
        <strain evidence="2">MZ5-1-6</strain>
    </source>
</reference>
<feature type="compositionally biased region" description="Basic and acidic residues" evidence="1">
    <location>
        <begin position="242"/>
        <end position="252"/>
    </location>
</feature>
<feature type="compositionally biased region" description="Basic and acidic residues" evidence="1">
    <location>
        <begin position="1103"/>
        <end position="1145"/>
    </location>
</feature>
<feature type="compositionally biased region" description="Basic and acidic residues" evidence="1">
    <location>
        <begin position="357"/>
        <end position="375"/>
    </location>
</feature>
<feature type="region of interest" description="Disordered" evidence="1">
    <location>
        <begin position="1030"/>
        <end position="1153"/>
    </location>
</feature>
<accession>A0A4P7N675</accession>
<dbReference type="AlphaFoldDB" id="A0A4P7N675"/>
<feature type="compositionally biased region" description="Basic and acidic residues" evidence="1">
    <location>
        <begin position="441"/>
        <end position="450"/>
    </location>
</feature>
<feature type="region of interest" description="Disordered" evidence="1">
    <location>
        <begin position="776"/>
        <end position="829"/>
    </location>
</feature>
<feature type="compositionally biased region" description="Polar residues" evidence="1">
    <location>
        <begin position="77"/>
        <end position="88"/>
    </location>
</feature>
<feature type="region of interest" description="Disordered" evidence="1">
    <location>
        <begin position="347"/>
        <end position="697"/>
    </location>
</feature>